<organism evidence="6 7">
    <name type="scientific">Pseudescherichia vulneris NBRC 102420</name>
    <dbReference type="NCBI Taxonomy" id="1115515"/>
    <lineage>
        <taxon>Bacteria</taxon>
        <taxon>Pseudomonadati</taxon>
        <taxon>Pseudomonadota</taxon>
        <taxon>Gammaproteobacteria</taxon>
        <taxon>Enterobacterales</taxon>
        <taxon>Enterobacteriaceae</taxon>
        <taxon>Pseudescherichia</taxon>
    </lineage>
</organism>
<dbReference type="STRING" id="1115515.EV102420_30_00400"/>
<dbReference type="EMBL" id="BBMZ01000030">
    <property type="protein sequence ID" value="GAL60153.1"/>
    <property type="molecule type" value="Genomic_DNA"/>
</dbReference>
<evidence type="ECO:0000313" key="7">
    <source>
        <dbReference type="Proteomes" id="UP000029462"/>
    </source>
</evidence>
<dbReference type="RefSeq" id="WP_042395145.1">
    <property type="nucleotide sequence ID" value="NZ_BBMZ01000030.1"/>
</dbReference>
<dbReference type="InterPro" id="IPR041479">
    <property type="entry name" value="TetR_CgmR_C"/>
</dbReference>
<evidence type="ECO:0000256" key="3">
    <source>
        <dbReference type="ARBA" id="ARBA00023163"/>
    </source>
</evidence>
<dbReference type="Pfam" id="PF17937">
    <property type="entry name" value="TetR_C_28"/>
    <property type="match status" value="1"/>
</dbReference>
<comment type="caution">
    <text evidence="6">The sequence shown here is derived from an EMBL/GenBank/DDBJ whole genome shotgun (WGS) entry which is preliminary data.</text>
</comment>
<keyword evidence="7" id="KW-1185">Reference proteome</keyword>
<dbReference type="eggNOG" id="COG1309">
    <property type="taxonomic scope" value="Bacteria"/>
</dbReference>
<sequence>MARPKTIDRDSLLDAAENVLGREGAAALSFGAIATEAGISKASVQSVFGSREKVLDALLDRWLNKEQERYRTLLPENADAKARLLTHISATQQETSEAGIRTLTLLAAQAGTQSESMVNWYKERFGNLEATDEASRKRRILYLATEGAFMMRNMVGFESGSAFWDEVFNDLKEFAG</sequence>
<feature type="domain" description="HTH tetR-type" evidence="5">
    <location>
        <begin position="6"/>
        <end position="66"/>
    </location>
</feature>
<proteinExistence type="predicted"/>
<dbReference type="Proteomes" id="UP000029462">
    <property type="component" value="Unassembled WGS sequence"/>
</dbReference>
<dbReference type="PROSITE" id="PS50977">
    <property type="entry name" value="HTH_TETR_2"/>
    <property type="match status" value="1"/>
</dbReference>
<protein>
    <submittedName>
        <fullName evidence="6">Putative transcriptional regulator</fullName>
    </submittedName>
</protein>
<accession>A0A090V7P2</accession>
<name>A0A090V7P2_PSEVU</name>
<dbReference type="InterPro" id="IPR001647">
    <property type="entry name" value="HTH_TetR"/>
</dbReference>
<evidence type="ECO:0000259" key="5">
    <source>
        <dbReference type="PROSITE" id="PS50977"/>
    </source>
</evidence>
<evidence type="ECO:0000256" key="1">
    <source>
        <dbReference type="ARBA" id="ARBA00023015"/>
    </source>
</evidence>
<keyword evidence="3" id="KW-0804">Transcription</keyword>
<keyword evidence="2 4" id="KW-0238">DNA-binding</keyword>
<dbReference type="Pfam" id="PF00440">
    <property type="entry name" value="TetR_N"/>
    <property type="match status" value="1"/>
</dbReference>
<dbReference type="InterPro" id="IPR009057">
    <property type="entry name" value="Homeodomain-like_sf"/>
</dbReference>
<evidence type="ECO:0000256" key="2">
    <source>
        <dbReference type="ARBA" id="ARBA00023125"/>
    </source>
</evidence>
<dbReference type="GO" id="GO:0003677">
    <property type="term" value="F:DNA binding"/>
    <property type="evidence" value="ECO:0007669"/>
    <property type="project" value="UniProtKB-UniRule"/>
</dbReference>
<dbReference type="PANTHER" id="PTHR47506:SF1">
    <property type="entry name" value="HTH-TYPE TRANSCRIPTIONAL REGULATOR YJDC"/>
    <property type="match status" value="1"/>
</dbReference>
<reference evidence="6 7" key="1">
    <citation type="submission" date="2014-09" db="EMBL/GenBank/DDBJ databases">
        <title>Whole genome shotgun sequence of Escherichia vulneris NBRC 102420.</title>
        <authorList>
            <person name="Yoshida Y."/>
            <person name="Hosoyama A."/>
            <person name="Tsuchikane K."/>
            <person name="Ohji S."/>
            <person name="Ichikawa N."/>
            <person name="Kimura A."/>
            <person name="Yamazoe A."/>
            <person name="Ezaki T."/>
            <person name="Fujita N."/>
        </authorList>
    </citation>
    <scope>NUCLEOTIDE SEQUENCE [LARGE SCALE GENOMIC DNA]</scope>
    <source>
        <strain evidence="6 7">NBRC 102420</strain>
    </source>
</reference>
<dbReference type="SUPFAM" id="SSF46689">
    <property type="entry name" value="Homeodomain-like"/>
    <property type="match status" value="1"/>
</dbReference>
<evidence type="ECO:0000313" key="6">
    <source>
        <dbReference type="EMBL" id="GAL60153.1"/>
    </source>
</evidence>
<dbReference type="Gene3D" id="1.10.357.10">
    <property type="entry name" value="Tetracycline Repressor, domain 2"/>
    <property type="match status" value="1"/>
</dbReference>
<dbReference type="PRINTS" id="PR00455">
    <property type="entry name" value="HTHTETR"/>
</dbReference>
<dbReference type="AlphaFoldDB" id="A0A090V7P2"/>
<feature type="DNA-binding region" description="H-T-H motif" evidence="4">
    <location>
        <begin position="29"/>
        <end position="48"/>
    </location>
</feature>
<evidence type="ECO:0000256" key="4">
    <source>
        <dbReference type="PROSITE-ProRule" id="PRU00335"/>
    </source>
</evidence>
<keyword evidence="1" id="KW-0805">Transcription regulation</keyword>
<dbReference type="PANTHER" id="PTHR47506">
    <property type="entry name" value="TRANSCRIPTIONAL REGULATORY PROTEIN"/>
    <property type="match status" value="1"/>
</dbReference>
<gene>
    <name evidence="6" type="ORF">EV102420_30_00400</name>
</gene>